<dbReference type="InterPro" id="IPR050596">
    <property type="entry name" value="AspAT/PAT-like"/>
</dbReference>
<keyword evidence="5" id="KW-0663">Pyridoxal phosphate</keyword>
<reference evidence="6" key="1">
    <citation type="journal article" date="2014" name="Front. Microbiol.">
        <title>High frequency of phylogenetically diverse reductive dehalogenase-homologous genes in deep subseafloor sedimentary metagenomes.</title>
        <authorList>
            <person name="Kawai M."/>
            <person name="Futagami T."/>
            <person name="Toyoda A."/>
            <person name="Takaki Y."/>
            <person name="Nishi S."/>
            <person name="Hori S."/>
            <person name="Arai W."/>
            <person name="Tsubouchi T."/>
            <person name="Morono Y."/>
            <person name="Uchiyama I."/>
            <person name="Ito T."/>
            <person name="Fujiyama A."/>
            <person name="Inagaki F."/>
            <person name="Takami H."/>
        </authorList>
    </citation>
    <scope>NUCLEOTIDE SEQUENCE</scope>
    <source>
        <strain evidence="6">Expedition CK06-06</strain>
    </source>
</reference>
<feature type="non-terminal residue" evidence="6">
    <location>
        <position position="1"/>
    </location>
</feature>
<dbReference type="GO" id="GO:0008483">
    <property type="term" value="F:transaminase activity"/>
    <property type="evidence" value="ECO:0007669"/>
    <property type="project" value="UniProtKB-KW"/>
</dbReference>
<protein>
    <recommendedName>
        <fullName evidence="7">Aminotransferase class I/classII domain-containing protein</fullName>
    </recommendedName>
</protein>
<evidence type="ECO:0000256" key="4">
    <source>
        <dbReference type="ARBA" id="ARBA00022679"/>
    </source>
</evidence>
<dbReference type="EMBL" id="BARS01005202">
    <property type="protein sequence ID" value="GAF69721.1"/>
    <property type="molecule type" value="Genomic_DNA"/>
</dbReference>
<comment type="cofactor">
    <cofactor evidence="1">
        <name>pyridoxal 5'-phosphate</name>
        <dbReference type="ChEBI" id="CHEBI:597326"/>
    </cofactor>
</comment>
<dbReference type="InterPro" id="IPR015422">
    <property type="entry name" value="PyrdxlP-dep_Trfase_small"/>
</dbReference>
<comment type="caution">
    <text evidence="6">The sequence shown here is derived from an EMBL/GenBank/DDBJ whole genome shotgun (WGS) entry which is preliminary data.</text>
</comment>
<name>X0S3A0_9ZZZZ</name>
<keyword evidence="4" id="KW-0808">Transferase</keyword>
<dbReference type="SUPFAM" id="SSF53383">
    <property type="entry name" value="PLP-dependent transferases"/>
    <property type="match status" value="1"/>
</dbReference>
<dbReference type="GO" id="GO:0006520">
    <property type="term" value="P:amino acid metabolic process"/>
    <property type="evidence" value="ECO:0007669"/>
    <property type="project" value="InterPro"/>
</dbReference>
<dbReference type="PANTHER" id="PTHR46383:SF1">
    <property type="entry name" value="ASPARTATE AMINOTRANSFERASE"/>
    <property type="match status" value="1"/>
</dbReference>
<dbReference type="InterPro" id="IPR015424">
    <property type="entry name" value="PyrdxlP-dep_Trfase"/>
</dbReference>
<dbReference type="PANTHER" id="PTHR46383">
    <property type="entry name" value="ASPARTATE AMINOTRANSFERASE"/>
    <property type="match status" value="1"/>
</dbReference>
<dbReference type="Gene3D" id="3.90.1150.10">
    <property type="entry name" value="Aspartate Aminotransferase, domain 1"/>
    <property type="match status" value="1"/>
</dbReference>
<evidence type="ECO:0000313" key="6">
    <source>
        <dbReference type="EMBL" id="GAF69721.1"/>
    </source>
</evidence>
<evidence type="ECO:0000256" key="2">
    <source>
        <dbReference type="ARBA" id="ARBA00007441"/>
    </source>
</evidence>
<gene>
    <name evidence="6" type="ORF">S01H1_10183</name>
</gene>
<evidence type="ECO:0000256" key="1">
    <source>
        <dbReference type="ARBA" id="ARBA00001933"/>
    </source>
</evidence>
<dbReference type="AlphaFoldDB" id="X0S3A0"/>
<proteinExistence type="inferred from homology"/>
<evidence type="ECO:0000256" key="3">
    <source>
        <dbReference type="ARBA" id="ARBA00022576"/>
    </source>
</evidence>
<evidence type="ECO:0008006" key="7">
    <source>
        <dbReference type="Google" id="ProtNLM"/>
    </source>
</evidence>
<organism evidence="6">
    <name type="scientific">marine sediment metagenome</name>
    <dbReference type="NCBI Taxonomy" id="412755"/>
    <lineage>
        <taxon>unclassified sequences</taxon>
        <taxon>metagenomes</taxon>
        <taxon>ecological metagenomes</taxon>
    </lineage>
</organism>
<sequence length="87" mass="9937">PDGTFYCFADFSVYNKDSTKLAEFLIDKIQVVTVPGVEFGMEGYLRLSFCGSIKDIQGGVERMKWALDMNSPNELYIGDRKLVRDWT</sequence>
<evidence type="ECO:0000256" key="5">
    <source>
        <dbReference type="ARBA" id="ARBA00022898"/>
    </source>
</evidence>
<keyword evidence="3" id="KW-0032">Aminotransferase</keyword>
<comment type="similarity">
    <text evidence="2">Belongs to the class-I pyridoxal-phosphate-dependent aminotransferase family.</text>
</comment>
<accession>X0S3A0</accession>